<sequence length="174" mass="19584">MLLERGLKRGWNGARIWGLNGAGKWPKTVLERGWNLGLNSAGTCLEFDRERCKNVAQTVLECGLERSWKMAQTVLEHATHFPMASSSSSFKCSRAKGISFHLNWNSYLIQSVSELEAQFSEKSFELEVKAGDNRVLQEQLNQKDTKRTSILHLEPSSGVDNMILCAVLLFSHDV</sequence>
<reference evidence="2" key="1">
    <citation type="journal article" date="2022" name="Mol. Ecol. Resour.">
        <title>The genomes of chicory, endive, great burdock and yacon provide insights into Asteraceae palaeo-polyploidization history and plant inulin production.</title>
        <authorList>
            <person name="Fan W."/>
            <person name="Wang S."/>
            <person name="Wang H."/>
            <person name="Wang A."/>
            <person name="Jiang F."/>
            <person name="Liu H."/>
            <person name="Zhao H."/>
            <person name="Xu D."/>
            <person name="Zhang Y."/>
        </authorList>
    </citation>
    <scope>NUCLEOTIDE SEQUENCE [LARGE SCALE GENOMIC DNA]</scope>
    <source>
        <strain evidence="2">cv. Niubang</strain>
    </source>
</reference>
<dbReference type="EMBL" id="CM042054">
    <property type="protein sequence ID" value="KAI3706187.1"/>
    <property type="molecule type" value="Genomic_DNA"/>
</dbReference>
<reference evidence="1 2" key="2">
    <citation type="journal article" date="2022" name="Mol. Ecol. Resour.">
        <title>The genomes of chicory, endive, great burdock and yacon provide insights into Asteraceae paleo-polyploidization history and plant inulin production.</title>
        <authorList>
            <person name="Fan W."/>
            <person name="Wang S."/>
            <person name="Wang H."/>
            <person name="Wang A."/>
            <person name="Jiang F."/>
            <person name="Liu H."/>
            <person name="Zhao H."/>
            <person name="Xu D."/>
            <person name="Zhang Y."/>
        </authorList>
    </citation>
    <scope>NUCLEOTIDE SEQUENCE [LARGE SCALE GENOMIC DNA]</scope>
    <source>
        <strain evidence="2">cv. Niubang</strain>
    </source>
</reference>
<gene>
    <name evidence="1" type="ORF">L6452_23756</name>
</gene>
<evidence type="ECO:0000313" key="2">
    <source>
        <dbReference type="Proteomes" id="UP001055879"/>
    </source>
</evidence>
<organism evidence="1 2">
    <name type="scientific">Arctium lappa</name>
    <name type="common">Greater burdock</name>
    <name type="synonym">Lappa major</name>
    <dbReference type="NCBI Taxonomy" id="4217"/>
    <lineage>
        <taxon>Eukaryota</taxon>
        <taxon>Viridiplantae</taxon>
        <taxon>Streptophyta</taxon>
        <taxon>Embryophyta</taxon>
        <taxon>Tracheophyta</taxon>
        <taxon>Spermatophyta</taxon>
        <taxon>Magnoliopsida</taxon>
        <taxon>eudicotyledons</taxon>
        <taxon>Gunneridae</taxon>
        <taxon>Pentapetalae</taxon>
        <taxon>asterids</taxon>
        <taxon>campanulids</taxon>
        <taxon>Asterales</taxon>
        <taxon>Asteraceae</taxon>
        <taxon>Carduoideae</taxon>
        <taxon>Cardueae</taxon>
        <taxon>Arctiinae</taxon>
        <taxon>Arctium</taxon>
    </lineage>
</organism>
<dbReference type="Proteomes" id="UP001055879">
    <property type="component" value="Linkage Group LG08"/>
</dbReference>
<keyword evidence="2" id="KW-1185">Reference proteome</keyword>
<protein>
    <submittedName>
        <fullName evidence="1">Uncharacterized protein</fullName>
    </submittedName>
</protein>
<proteinExistence type="predicted"/>
<name>A0ACB9A7T1_ARCLA</name>
<comment type="caution">
    <text evidence="1">The sequence shown here is derived from an EMBL/GenBank/DDBJ whole genome shotgun (WGS) entry which is preliminary data.</text>
</comment>
<accession>A0ACB9A7T1</accession>
<evidence type="ECO:0000313" key="1">
    <source>
        <dbReference type="EMBL" id="KAI3706187.1"/>
    </source>
</evidence>